<reference evidence="2" key="1">
    <citation type="journal article" date="2018" name="DNA Res.">
        <title>Multiple hybrid de novo genome assembly of finger millet, an orphan allotetraploid crop.</title>
        <authorList>
            <person name="Hatakeyama M."/>
            <person name="Aluri S."/>
            <person name="Balachadran M.T."/>
            <person name="Sivarajan S.R."/>
            <person name="Patrignani A."/>
            <person name="Gruter S."/>
            <person name="Poveda L."/>
            <person name="Shimizu-Inatsugi R."/>
            <person name="Baeten J."/>
            <person name="Francoijs K.J."/>
            <person name="Nataraja K.N."/>
            <person name="Reddy Y.A.N."/>
            <person name="Phadnis S."/>
            <person name="Ravikumar R.L."/>
            <person name="Schlapbach R."/>
            <person name="Sreeman S.M."/>
            <person name="Shimizu K.K."/>
        </authorList>
    </citation>
    <scope>NUCLEOTIDE SEQUENCE</scope>
</reference>
<name>A0AAV5CR19_ELECO</name>
<feature type="region of interest" description="Disordered" evidence="1">
    <location>
        <begin position="558"/>
        <end position="583"/>
    </location>
</feature>
<dbReference type="Proteomes" id="UP001054889">
    <property type="component" value="Unassembled WGS sequence"/>
</dbReference>
<dbReference type="AlphaFoldDB" id="A0AAV5CR19"/>
<evidence type="ECO:0000313" key="3">
    <source>
        <dbReference type="Proteomes" id="UP001054889"/>
    </source>
</evidence>
<proteinExistence type="predicted"/>
<feature type="compositionally biased region" description="Low complexity" evidence="1">
    <location>
        <begin position="558"/>
        <end position="568"/>
    </location>
</feature>
<dbReference type="GO" id="GO:0005634">
    <property type="term" value="C:nucleus"/>
    <property type="evidence" value="ECO:0007669"/>
    <property type="project" value="TreeGrafter"/>
</dbReference>
<evidence type="ECO:0008006" key="4">
    <source>
        <dbReference type="Google" id="ProtNLM"/>
    </source>
</evidence>
<dbReference type="GO" id="GO:0015937">
    <property type="term" value="P:coenzyme A biosynthetic process"/>
    <property type="evidence" value="ECO:0007669"/>
    <property type="project" value="InterPro"/>
</dbReference>
<dbReference type="Gene3D" id="3.30.420.40">
    <property type="match status" value="2"/>
</dbReference>
<reference evidence="2" key="2">
    <citation type="submission" date="2021-12" db="EMBL/GenBank/DDBJ databases">
        <title>Resequencing data analysis of finger millet.</title>
        <authorList>
            <person name="Hatakeyama M."/>
            <person name="Aluri S."/>
            <person name="Balachadran M.T."/>
            <person name="Sivarajan S.R."/>
            <person name="Poveda L."/>
            <person name="Shimizu-Inatsugi R."/>
            <person name="Schlapbach R."/>
            <person name="Sreeman S.M."/>
            <person name="Shimizu K.K."/>
        </authorList>
    </citation>
    <scope>NUCLEOTIDE SEQUENCE</scope>
</reference>
<dbReference type="Gene3D" id="3.30.420.510">
    <property type="match status" value="1"/>
</dbReference>
<dbReference type="GO" id="GO:0005524">
    <property type="term" value="F:ATP binding"/>
    <property type="evidence" value="ECO:0007669"/>
    <property type="project" value="InterPro"/>
</dbReference>
<dbReference type="GO" id="GO:0005829">
    <property type="term" value="C:cytosol"/>
    <property type="evidence" value="ECO:0007669"/>
    <property type="project" value="TreeGrafter"/>
</dbReference>
<dbReference type="PANTHER" id="PTHR12280:SF36">
    <property type="entry name" value="PANTOTHENATE KINASE 1"/>
    <property type="match status" value="1"/>
</dbReference>
<evidence type="ECO:0000256" key="1">
    <source>
        <dbReference type="SAM" id="MobiDB-lite"/>
    </source>
</evidence>
<dbReference type="InterPro" id="IPR043129">
    <property type="entry name" value="ATPase_NBD"/>
</dbReference>
<dbReference type="InterPro" id="IPR004567">
    <property type="entry name" value="Type_II_PanK"/>
</dbReference>
<accession>A0AAV5CR19</accession>
<evidence type="ECO:0000313" key="2">
    <source>
        <dbReference type="EMBL" id="GJN00620.1"/>
    </source>
</evidence>
<dbReference type="Pfam" id="PF03630">
    <property type="entry name" value="Fumble"/>
    <property type="match status" value="3"/>
</dbReference>
<gene>
    <name evidence="2" type="primary">ga17816</name>
    <name evidence="2" type="ORF">PR202_ga17816</name>
</gene>
<sequence>MHSQATGGGAYNFSDKFQEELDVYLDKLYEFDSIVSGANFLLENVPGATFTYMNGKMSTTDVSPTNLVPYLIINIGSGVSMIKNGDNSVLDLVVKDICGEFVSQQIAFLVATLLGLRRVVFAGSFICGHKSTMENIFYSIDAWYTKPSLDDCLAPLHGTSANEKMDSDIFPYLFVNIGTSVSMMEVSGKGSFKTITGSHLGGGTILGLAKLLTDCSSYEEFLEQSQKGNNLSIDLTIKDTFGESCHKCGIPASFVVGSFGRVHSNELSEYKIEDISASLMNCFIHNIGQIVYLMTKILGLKRIFFHGAFVCGHEKVMDEISHFLEQRLKGEIQVTFIRREGFLGPLGTFLSYEDMGIDGFVGHEDIREVLHGASYTGKFQSLAQRQKDAAEMDTSYNWLLNLAYMYKESMDLPLPTRHGSGTDDDAKHSALAWLARGSLAACWSRVRRTRAPRHLTLSCRCYVNFRIKTSQTASSPAIMDSVEAASSSISPELGTALAKVAVFALVQALVYLILRNSSDVFSPGMGRTAGRSRSFRPMRSMSVRRVLASFSDVPVGIPEESSAASPSAPVDPTGDGRANSWFK</sequence>
<dbReference type="PANTHER" id="PTHR12280">
    <property type="entry name" value="PANTOTHENATE KINASE"/>
    <property type="match status" value="1"/>
</dbReference>
<organism evidence="2 3">
    <name type="scientific">Eleusine coracana subsp. coracana</name>
    <dbReference type="NCBI Taxonomy" id="191504"/>
    <lineage>
        <taxon>Eukaryota</taxon>
        <taxon>Viridiplantae</taxon>
        <taxon>Streptophyta</taxon>
        <taxon>Embryophyta</taxon>
        <taxon>Tracheophyta</taxon>
        <taxon>Spermatophyta</taxon>
        <taxon>Magnoliopsida</taxon>
        <taxon>Liliopsida</taxon>
        <taxon>Poales</taxon>
        <taxon>Poaceae</taxon>
        <taxon>PACMAD clade</taxon>
        <taxon>Chloridoideae</taxon>
        <taxon>Cynodonteae</taxon>
        <taxon>Eleusininae</taxon>
        <taxon>Eleusine</taxon>
    </lineage>
</organism>
<comment type="caution">
    <text evidence="2">The sequence shown here is derived from an EMBL/GenBank/DDBJ whole genome shotgun (WGS) entry which is preliminary data.</text>
</comment>
<dbReference type="EMBL" id="BQKI01000008">
    <property type="protein sequence ID" value="GJN00620.1"/>
    <property type="molecule type" value="Genomic_DNA"/>
</dbReference>
<dbReference type="GO" id="GO:0004594">
    <property type="term" value="F:pantothenate kinase activity"/>
    <property type="evidence" value="ECO:0007669"/>
    <property type="project" value="TreeGrafter"/>
</dbReference>
<protein>
    <recommendedName>
        <fullName evidence="4">Pantothenate kinase</fullName>
    </recommendedName>
</protein>
<keyword evidence="3" id="KW-1185">Reference proteome</keyword>
<dbReference type="SUPFAM" id="SSF53067">
    <property type="entry name" value="Actin-like ATPase domain"/>
    <property type="match status" value="2"/>
</dbReference>